<dbReference type="GO" id="GO:0015074">
    <property type="term" value="P:DNA integration"/>
    <property type="evidence" value="ECO:0007669"/>
    <property type="project" value="InterPro"/>
</dbReference>
<keyword evidence="2" id="KW-0233">DNA recombination</keyword>
<dbReference type="STRING" id="1121950.SAMN02745243_03002"/>
<protein>
    <submittedName>
        <fullName evidence="4">Site-specific recombinase XerD</fullName>
    </submittedName>
</protein>
<sequence>MKKRIYIYELDCYKAASEEQLQRMRISPERYFNLEGLPSGEITEKLEEFIWERGKMLAPSSMASEVTYYNNIREFLIDRKIQNLDSREEEKIILMLKSWMLEQGYALSSKKYRPAYDKVGIESPGIVRHMKKILKFLEEEDDRDEQEKDIWTLKNFDFPIQGNPILNTETINFIKIVQPDIREEVKKVIFMHLKYSPLGTIHSEMTAVKRFSRFLKRKYLDIQSLQELDRMHIEEYLIYLQTEAHDRKNYRSDLYALRRVIEDVGNLYERQHMGELFLSNDFPSTPRHVFKFYSDAEIKRLNEHIFKMDEQICRALIIHQLLGTRISDTLTLKTDCLSMRNNRYFIRIDQVKSVTYEKAISEEVAQLIMKAIDYTKERYGETTYIFVKKDDPTRPYQYSMIQNQIMTMIRQEDIRDDNGEFLKFGTHIFRHCYGKKLTEMHVDDWMIAKLLGHTSIYSVHHYRKIGNKLMADETRAAREKMDMILLDIIEGWDDYEI</sequence>
<dbReference type="InterPro" id="IPR011010">
    <property type="entry name" value="DNA_brk_join_enz"/>
</dbReference>
<feature type="domain" description="Tyr recombinase" evidence="3">
    <location>
        <begin position="288"/>
        <end position="475"/>
    </location>
</feature>
<dbReference type="OrthoDB" id="568347at2"/>
<evidence type="ECO:0000256" key="2">
    <source>
        <dbReference type="ARBA" id="ARBA00023172"/>
    </source>
</evidence>
<organism evidence="4 5">
    <name type="scientific">Hespellia stercorisuis DSM 15480</name>
    <dbReference type="NCBI Taxonomy" id="1121950"/>
    <lineage>
        <taxon>Bacteria</taxon>
        <taxon>Bacillati</taxon>
        <taxon>Bacillota</taxon>
        <taxon>Clostridia</taxon>
        <taxon>Lachnospirales</taxon>
        <taxon>Lachnospiraceae</taxon>
        <taxon>Hespellia</taxon>
    </lineage>
</organism>
<evidence type="ECO:0000313" key="5">
    <source>
        <dbReference type="Proteomes" id="UP000184301"/>
    </source>
</evidence>
<evidence type="ECO:0000256" key="1">
    <source>
        <dbReference type="ARBA" id="ARBA00023125"/>
    </source>
</evidence>
<keyword evidence="5" id="KW-1185">Reference proteome</keyword>
<dbReference type="GO" id="GO:0006310">
    <property type="term" value="P:DNA recombination"/>
    <property type="evidence" value="ECO:0007669"/>
    <property type="project" value="UniProtKB-KW"/>
</dbReference>
<dbReference type="Pfam" id="PF00589">
    <property type="entry name" value="Phage_integrase"/>
    <property type="match status" value="1"/>
</dbReference>
<dbReference type="CDD" id="cd00397">
    <property type="entry name" value="DNA_BRE_C"/>
    <property type="match status" value="1"/>
</dbReference>
<keyword evidence="1" id="KW-0238">DNA-binding</keyword>
<evidence type="ECO:0000259" key="3">
    <source>
        <dbReference type="PROSITE" id="PS51898"/>
    </source>
</evidence>
<dbReference type="AlphaFoldDB" id="A0A1M6SPB3"/>
<gene>
    <name evidence="4" type="ORF">SAMN02745243_03002</name>
</gene>
<proteinExistence type="predicted"/>
<reference evidence="4 5" key="1">
    <citation type="submission" date="2016-11" db="EMBL/GenBank/DDBJ databases">
        <authorList>
            <person name="Jaros S."/>
            <person name="Januszkiewicz K."/>
            <person name="Wedrychowicz H."/>
        </authorList>
    </citation>
    <scope>NUCLEOTIDE SEQUENCE [LARGE SCALE GENOMIC DNA]</scope>
    <source>
        <strain evidence="4 5">DSM 15480</strain>
    </source>
</reference>
<dbReference type="EMBL" id="FQZY01000051">
    <property type="protein sequence ID" value="SHK46562.1"/>
    <property type="molecule type" value="Genomic_DNA"/>
</dbReference>
<dbReference type="InterPro" id="IPR013762">
    <property type="entry name" value="Integrase-like_cat_sf"/>
</dbReference>
<evidence type="ECO:0000313" key="4">
    <source>
        <dbReference type="EMBL" id="SHK46562.1"/>
    </source>
</evidence>
<dbReference type="SUPFAM" id="SSF56349">
    <property type="entry name" value="DNA breaking-rejoining enzymes"/>
    <property type="match status" value="1"/>
</dbReference>
<accession>A0A1M6SPB3</accession>
<dbReference type="Gene3D" id="1.10.150.130">
    <property type="match status" value="1"/>
</dbReference>
<dbReference type="InterPro" id="IPR002104">
    <property type="entry name" value="Integrase_catalytic"/>
</dbReference>
<dbReference type="InterPro" id="IPR010998">
    <property type="entry name" value="Integrase_recombinase_N"/>
</dbReference>
<dbReference type="Proteomes" id="UP000184301">
    <property type="component" value="Unassembled WGS sequence"/>
</dbReference>
<name>A0A1M6SPB3_9FIRM</name>
<dbReference type="Gene3D" id="1.10.443.10">
    <property type="entry name" value="Intergrase catalytic core"/>
    <property type="match status" value="1"/>
</dbReference>
<dbReference type="RefSeq" id="WP_073111912.1">
    <property type="nucleotide sequence ID" value="NZ_FQZY01000051.1"/>
</dbReference>
<dbReference type="GO" id="GO:0003677">
    <property type="term" value="F:DNA binding"/>
    <property type="evidence" value="ECO:0007669"/>
    <property type="project" value="UniProtKB-KW"/>
</dbReference>
<dbReference type="PROSITE" id="PS51898">
    <property type="entry name" value="TYR_RECOMBINASE"/>
    <property type="match status" value="1"/>
</dbReference>